<dbReference type="AlphaFoldDB" id="A0A6G0PDV4"/>
<evidence type="ECO:0000256" key="2">
    <source>
        <dbReference type="SAM" id="SignalP"/>
    </source>
</evidence>
<sequence length="259" mass="27494">MTASVACGSWLAVCVTGAAPTDAPTTSARTAGRAACPRSFTSSSFATTTRTATTRTTATADEEAEVLPVRRHFGFQASPMLIQSSLVIQTNTLHYPAGPLLWLALRFRSVPTCSGTPRRPMALALTSSRPTDSLSSFANRHSPGLPPPTPADKSMPIGTSRPTSAHSISAGAKSTRAYRAALRPRHCGEPLSVSRPYRRLTPASGAKPRPNGGPLPQCIRALYPIGFYTYPPYRCRSQPRRASPPGDCTPCCGRAARAE</sequence>
<protein>
    <recommendedName>
        <fullName evidence="7">Secreted protein</fullName>
    </recommendedName>
</protein>
<feature type="signal peptide" evidence="2">
    <location>
        <begin position="1"/>
        <end position="18"/>
    </location>
</feature>
<feature type="compositionally biased region" description="Polar residues" evidence="1">
    <location>
        <begin position="128"/>
        <end position="139"/>
    </location>
</feature>
<evidence type="ECO:0008006" key="7">
    <source>
        <dbReference type="Google" id="ProtNLM"/>
    </source>
</evidence>
<dbReference type="EMBL" id="QXGC01000244">
    <property type="protein sequence ID" value="KAE9243391.1"/>
    <property type="molecule type" value="Genomic_DNA"/>
</dbReference>
<evidence type="ECO:0000313" key="6">
    <source>
        <dbReference type="Proteomes" id="UP000486351"/>
    </source>
</evidence>
<dbReference type="Proteomes" id="UP000486351">
    <property type="component" value="Unassembled WGS sequence"/>
</dbReference>
<accession>A0A6G0PDV4</accession>
<proteinExistence type="predicted"/>
<feature type="chain" id="PRO_5036174151" description="Secreted protein" evidence="2">
    <location>
        <begin position="19"/>
        <end position="259"/>
    </location>
</feature>
<keyword evidence="2" id="KW-0732">Signal</keyword>
<gene>
    <name evidence="3" type="ORF">PF004_g6155</name>
    <name evidence="4" type="ORF">PF008_g8211</name>
</gene>
<evidence type="ECO:0000313" key="4">
    <source>
        <dbReference type="EMBL" id="KAE9346590.1"/>
    </source>
</evidence>
<comment type="caution">
    <text evidence="3">The sequence shown here is derived from an EMBL/GenBank/DDBJ whole genome shotgun (WGS) entry which is preliminary data.</text>
</comment>
<evidence type="ECO:0000313" key="3">
    <source>
        <dbReference type="EMBL" id="KAE9243391.1"/>
    </source>
</evidence>
<feature type="region of interest" description="Disordered" evidence="1">
    <location>
        <begin position="128"/>
        <end position="173"/>
    </location>
</feature>
<organism evidence="3 5">
    <name type="scientific">Phytophthora fragariae</name>
    <dbReference type="NCBI Taxonomy" id="53985"/>
    <lineage>
        <taxon>Eukaryota</taxon>
        <taxon>Sar</taxon>
        <taxon>Stramenopiles</taxon>
        <taxon>Oomycota</taxon>
        <taxon>Peronosporomycetes</taxon>
        <taxon>Peronosporales</taxon>
        <taxon>Peronosporaceae</taxon>
        <taxon>Phytophthora</taxon>
    </lineage>
</organism>
<dbReference type="Proteomes" id="UP000476176">
    <property type="component" value="Unassembled WGS sequence"/>
</dbReference>
<reference evidence="5 6" key="1">
    <citation type="submission" date="2018-09" db="EMBL/GenBank/DDBJ databases">
        <title>Genomic investigation of the strawberry pathogen Phytophthora fragariae indicates pathogenicity is determined by transcriptional variation in three key races.</title>
        <authorList>
            <person name="Adams T.M."/>
            <person name="Armitage A.D."/>
            <person name="Sobczyk M.K."/>
            <person name="Bates H.J."/>
            <person name="Dunwell J.M."/>
            <person name="Nellist C.F."/>
            <person name="Harrison R.J."/>
        </authorList>
    </citation>
    <scope>NUCLEOTIDE SEQUENCE [LARGE SCALE GENOMIC DNA]</scope>
    <source>
        <strain evidence="3 5">BC-23</strain>
        <strain evidence="4 6">NOV-77</strain>
    </source>
</reference>
<name>A0A6G0PDV4_9STRA</name>
<evidence type="ECO:0000313" key="5">
    <source>
        <dbReference type="Proteomes" id="UP000476176"/>
    </source>
</evidence>
<feature type="region of interest" description="Disordered" evidence="1">
    <location>
        <begin position="191"/>
        <end position="215"/>
    </location>
</feature>
<dbReference type="EMBL" id="QXFY01000364">
    <property type="protein sequence ID" value="KAE9346590.1"/>
    <property type="molecule type" value="Genomic_DNA"/>
</dbReference>
<evidence type="ECO:0000256" key="1">
    <source>
        <dbReference type="SAM" id="MobiDB-lite"/>
    </source>
</evidence>